<dbReference type="EMBL" id="BAOP01000016">
    <property type="protein sequence ID" value="GAC80288.1"/>
    <property type="molecule type" value="Genomic_DNA"/>
</dbReference>
<evidence type="ECO:0000313" key="3">
    <source>
        <dbReference type="EMBL" id="GAC80288.1"/>
    </source>
</evidence>
<evidence type="ECO:0000313" key="4">
    <source>
        <dbReference type="Proteomes" id="UP000035009"/>
    </source>
</evidence>
<dbReference type="GO" id="GO:0005524">
    <property type="term" value="F:ATP binding"/>
    <property type="evidence" value="ECO:0007669"/>
    <property type="project" value="UniProtKB-KW"/>
</dbReference>
<comment type="caution">
    <text evidence="3">The sequence shown here is derived from an EMBL/GenBank/DDBJ whole genome shotgun (WGS) entry which is preliminary data.</text>
</comment>
<dbReference type="GO" id="GO:0032153">
    <property type="term" value="C:cell division site"/>
    <property type="evidence" value="ECO:0007669"/>
    <property type="project" value="TreeGrafter"/>
</dbReference>
<dbReference type="Proteomes" id="UP000035009">
    <property type="component" value="Unassembled WGS sequence"/>
</dbReference>
<keyword evidence="2" id="KW-0067">ATP-binding</keyword>
<accession>M3VBH8</accession>
<dbReference type="eggNOG" id="COG1485">
    <property type="taxonomic scope" value="Bacteria"/>
</dbReference>
<dbReference type="AlphaFoldDB" id="M3VBH8"/>
<dbReference type="GO" id="GO:0051301">
    <property type="term" value="P:cell division"/>
    <property type="evidence" value="ECO:0007669"/>
    <property type="project" value="TreeGrafter"/>
</dbReference>
<reference evidence="3 4" key="1">
    <citation type="submission" date="2013-02" db="EMBL/GenBank/DDBJ databases">
        <title>Whole genome shotgun sequence of Gordonia malaquae NBRC 108250.</title>
        <authorList>
            <person name="Yoshida I."/>
            <person name="Hosoyama A."/>
            <person name="Tsuchikane K."/>
            <person name="Ando Y."/>
            <person name="Baba S."/>
            <person name="Ohji S."/>
            <person name="Hamada M."/>
            <person name="Tamura T."/>
            <person name="Yamazoe A."/>
            <person name="Yamazaki S."/>
            <person name="Fujita N."/>
        </authorList>
    </citation>
    <scope>NUCLEOTIDE SEQUENCE [LARGE SCALE GENOMIC DNA]</scope>
    <source>
        <strain evidence="3 4">NBRC 108250</strain>
    </source>
</reference>
<name>M3VBH8_GORML</name>
<dbReference type="NCBIfam" id="NF040713">
    <property type="entry name" value="ZapE"/>
    <property type="match status" value="1"/>
</dbReference>
<evidence type="ECO:0008006" key="5">
    <source>
        <dbReference type="Google" id="ProtNLM"/>
    </source>
</evidence>
<keyword evidence="4" id="KW-1185">Reference proteome</keyword>
<dbReference type="InterPro" id="IPR005654">
    <property type="entry name" value="ATPase_AFG1-like"/>
</dbReference>
<dbReference type="Pfam" id="PF03969">
    <property type="entry name" value="AFG1_ATPase"/>
    <property type="match status" value="2"/>
</dbReference>
<dbReference type="PANTHER" id="PTHR12169">
    <property type="entry name" value="ATPASE N2B"/>
    <property type="match status" value="1"/>
</dbReference>
<evidence type="ECO:0000256" key="1">
    <source>
        <dbReference type="ARBA" id="ARBA00022741"/>
    </source>
</evidence>
<dbReference type="InterPro" id="IPR027417">
    <property type="entry name" value="P-loop_NTPase"/>
</dbReference>
<evidence type="ECO:0000256" key="2">
    <source>
        <dbReference type="ARBA" id="ARBA00022840"/>
    </source>
</evidence>
<keyword evidence="1" id="KW-0547">Nucleotide-binding</keyword>
<dbReference type="PANTHER" id="PTHR12169:SF6">
    <property type="entry name" value="AFG1-LIKE ATPASE"/>
    <property type="match status" value="1"/>
</dbReference>
<dbReference type="Gene3D" id="3.40.50.300">
    <property type="entry name" value="P-loop containing nucleotide triphosphate hydrolases"/>
    <property type="match status" value="1"/>
</dbReference>
<dbReference type="GO" id="GO:0005737">
    <property type="term" value="C:cytoplasm"/>
    <property type="evidence" value="ECO:0007669"/>
    <property type="project" value="TreeGrafter"/>
</dbReference>
<gene>
    <name evidence="3" type="ORF">GM1_016_00490</name>
</gene>
<dbReference type="GO" id="GO:0016887">
    <property type="term" value="F:ATP hydrolysis activity"/>
    <property type="evidence" value="ECO:0007669"/>
    <property type="project" value="InterPro"/>
</dbReference>
<protein>
    <recommendedName>
        <fullName evidence="5">ATPase</fullName>
    </recommendedName>
</protein>
<proteinExistence type="predicted"/>
<dbReference type="STRING" id="410332.SAMN04488550_2014"/>
<organism evidence="3 4">
    <name type="scientific">Gordonia malaquae NBRC 108250</name>
    <dbReference type="NCBI Taxonomy" id="1223542"/>
    <lineage>
        <taxon>Bacteria</taxon>
        <taxon>Bacillati</taxon>
        <taxon>Actinomycetota</taxon>
        <taxon>Actinomycetes</taxon>
        <taxon>Mycobacteriales</taxon>
        <taxon>Gordoniaceae</taxon>
        <taxon>Gordonia</taxon>
    </lineage>
</organism>
<sequence length="325" mass="35173">MRRRLRPGVRSRRRIVDGIGQVASESGMRLTDGQSAAAEALACDGPVYLCGPPGRGKTQVVDWFVGVVTATGTAVRRRHVHEFFADLHAAIDRSGGWRGGLDAVLRGVDVLCLDEFAVHDPADGVFLDRVLRALISREIRVIVTSNRTPAEQMPNPLFHAGFEPTIAFIEDVFTIVDVGGAHDLRADGGTTGFRGGRWMVGATLGPPPVGTRGVHCRAVRLLGRDAGTVWMEFAALCDAPTAAADYLKLAERFDHWVIVGLDVPDGVDPLARWATVLDVAHDADVRIDVWASCERDDLASALTRALPDAGRAVSRMNAWRISRES</sequence>
<dbReference type="SUPFAM" id="SSF52540">
    <property type="entry name" value="P-loop containing nucleoside triphosphate hydrolases"/>
    <property type="match status" value="1"/>
</dbReference>